<keyword evidence="3" id="KW-1185">Reference proteome</keyword>
<dbReference type="VEuPathDB" id="FungiDB:CND00220"/>
<dbReference type="Proteomes" id="UP000002149">
    <property type="component" value="Chromosome 4"/>
</dbReference>
<accession>Q5KJ88</accession>
<dbReference type="RefSeq" id="XP_024512805.1">
    <property type="nucleotide sequence ID" value="XM_024656933.1"/>
</dbReference>
<proteinExistence type="predicted"/>
<dbReference type="InParanoid" id="Q5KJ88"/>
<dbReference type="KEGG" id="cne:CND00220"/>
<dbReference type="EMBL" id="AE017344">
    <property type="protein sequence ID" value="AAW43371.2"/>
    <property type="molecule type" value="Genomic_DNA"/>
</dbReference>
<gene>
    <name evidence="2" type="ordered locus">CND00220</name>
</gene>
<sequence>MLPSTQGKSEMSAQTWDSSDPRSYNERRAAQALDILEQEDIEYDCNTRQPSTARSYVISSSVFNPATRKVERAFFTSLAPTDPAVTDDERTRRISIANQLSCKITEGLKQSSEQWLPSCVRDGSTFELQRKERELYNKFLSEDTGNKEAGLTFYPYEDMAESMPWDPLVC</sequence>
<feature type="compositionally biased region" description="Polar residues" evidence="1">
    <location>
        <begin position="1"/>
        <end position="18"/>
    </location>
</feature>
<evidence type="ECO:0000256" key="1">
    <source>
        <dbReference type="SAM" id="MobiDB-lite"/>
    </source>
</evidence>
<evidence type="ECO:0000313" key="3">
    <source>
        <dbReference type="Proteomes" id="UP000002149"/>
    </source>
</evidence>
<evidence type="ECO:0000313" key="2">
    <source>
        <dbReference type="EMBL" id="AAW43371.2"/>
    </source>
</evidence>
<dbReference type="PaxDb" id="214684-Q5KJ88"/>
<dbReference type="HOGENOM" id="CLU_1151742_0_0_1"/>
<dbReference type="GeneID" id="3257427"/>
<dbReference type="OrthoDB" id="10365787at2759"/>
<dbReference type="AlphaFoldDB" id="Q5KJ88"/>
<name>Q5KJ88_CRYD1</name>
<protein>
    <submittedName>
        <fullName evidence="2">Uncharacterized protein</fullName>
    </submittedName>
</protein>
<organism evidence="2 3">
    <name type="scientific">Cryptococcus deneoformans (strain JEC21 / ATCC MYA-565)</name>
    <name type="common">Cryptococcus neoformans var. neoformans serotype D</name>
    <dbReference type="NCBI Taxonomy" id="214684"/>
    <lineage>
        <taxon>Eukaryota</taxon>
        <taxon>Fungi</taxon>
        <taxon>Dikarya</taxon>
        <taxon>Basidiomycota</taxon>
        <taxon>Agaricomycotina</taxon>
        <taxon>Tremellomycetes</taxon>
        <taxon>Tremellales</taxon>
        <taxon>Cryptococcaceae</taxon>
        <taxon>Cryptococcus</taxon>
        <taxon>Cryptococcus neoformans species complex</taxon>
    </lineage>
</organism>
<reference evidence="2 3" key="1">
    <citation type="journal article" date="2005" name="Science">
        <title>The genome of the basidiomycetous yeast and human pathogen Cryptococcus neoformans.</title>
        <authorList>
            <person name="Loftus B.J."/>
            <person name="Fung E."/>
            <person name="Roncaglia P."/>
            <person name="Rowley D."/>
            <person name="Amedeo P."/>
            <person name="Bruno D."/>
            <person name="Vamathevan J."/>
            <person name="Miranda M."/>
            <person name="Anderson I.J."/>
            <person name="Fraser J.A."/>
            <person name="Allen J.E."/>
            <person name="Bosdet I.E."/>
            <person name="Brent M.R."/>
            <person name="Chiu R."/>
            <person name="Doering T.L."/>
            <person name="Donlin M.J."/>
            <person name="D'Souza C.A."/>
            <person name="Fox D.S."/>
            <person name="Grinberg V."/>
            <person name="Fu J."/>
            <person name="Fukushima M."/>
            <person name="Haas B.J."/>
            <person name="Huang J.C."/>
            <person name="Janbon G."/>
            <person name="Jones S.J."/>
            <person name="Koo H.L."/>
            <person name="Krzywinski M.I."/>
            <person name="Kwon-Chung J.K."/>
            <person name="Lengeler K.B."/>
            <person name="Maiti R."/>
            <person name="Marra M.A."/>
            <person name="Marra R.E."/>
            <person name="Mathewson C.A."/>
            <person name="Mitchell T.G."/>
            <person name="Pertea M."/>
            <person name="Riggs F.R."/>
            <person name="Salzberg S.L."/>
            <person name="Schein J.E."/>
            <person name="Shvartsbeyn A."/>
            <person name="Shin H."/>
            <person name="Shumway M."/>
            <person name="Specht C.A."/>
            <person name="Suh B.B."/>
            <person name="Tenney A."/>
            <person name="Utterback T.R."/>
            <person name="Wickes B.L."/>
            <person name="Wortman J.R."/>
            <person name="Wye N.H."/>
            <person name="Kronstad J.W."/>
            <person name="Lodge J.K."/>
            <person name="Heitman J."/>
            <person name="Davis R.W."/>
            <person name="Fraser C.M."/>
            <person name="Hyman R.W."/>
        </authorList>
    </citation>
    <scope>NUCLEOTIDE SEQUENCE [LARGE SCALE GENOMIC DNA]</scope>
    <source>
        <strain evidence="3">JEC21 / ATCC MYA-565</strain>
    </source>
</reference>
<feature type="region of interest" description="Disordered" evidence="1">
    <location>
        <begin position="1"/>
        <end position="27"/>
    </location>
</feature>